<gene>
    <name evidence="7" type="ORF">J1605_005225</name>
</gene>
<name>A0AB34HCZ0_ESCRO</name>
<reference evidence="7 8" key="1">
    <citation type="submission" date="2022-11" db="EMBL/GenBank/DDBJ databases">
        <title>Whole genome sequence of Eschrichtius robustus ER-17-0199.</title>
        <authorList>
            <person name="Bruniche-Olsen A."/>
            <person name="Black A.N."/>
            <person name="Fields C.J."/>
            <person name="Walden K."/>
            <person name="Dewoody J.A."/>
        </authorList>
    </citation>
    <scope>NUCLEOTIDE SEQUENCE [LARGE SCALE GENOMIC DNA]</scope>
    <source>
        <strain evidence="7">ER-17-0199</strain>
        <tissue evidence="7">Blubber</tissue>
    </source>
</reference>
<dbReference type="Gene3D" id="1.10.287.70">
    <property type="match status" value="1"/>
</dbReference>
<evidence type="ECO:0000256" key="3">
    <source>
        <dbReference type="ARBA" id="ARBA00022989"/>
    </source>
</evidence>
<dbReference type="GO" id="GO:0055078">
    <property type="term" value="P:sodium ion homeostasis"/>
    <property type="evidence" value="ECO:0007669"/>
    <property type="project" value="TreeGrafter"/>
</dbReference>
<dbReference type="AlphaFoldDB" id="A0AB34HCZ0"/>
<keyword evidence="2 5" id="KW-0812">Transmembrane</keyword>
<dbReference type="PANTHER" id="PTHR10037:SF14">
    <property type="entry name" value="SODIUM CHANNEL PROTEIN"/>
    <property type="match status" value="1"/>
</dbReference>
<evidence type="ECO:0000313" key="7">
    <source>
        <dbReference type="EMBL" id="KAJ8788494.1"/>
    </source>
</evidence>
<dbReference type="GO" id="GO:0005886">
    <property type="term" value="C:plasma membrane"/>
    <property type="evidence" value="ECO:0007669"/>
    <property type="project" value="InterPro"/>
</dbReference>
<feature type="domain" description="Ion transport" evidence="6">
    <location>
        <begin position="5"/>
        <end position="67"/>
    </location>
</feature>
<protein>
    <recommendedName>
        <fullName evidence="6">Ion transport domain-containing protein</fullName>
    </recommendedName>
</protein>
<dbReference type="PANTHER" id="PTHR10037">
    <property type="entry name" value="VOLTAGE-GATED CATION CHANNEL CALCIUM AND SODIUM"/>
    <property type="match status" value="1"/>
</dbReference>
<dbReference type="GO" id="GO:0005272">
    <property type="term" value="F:sodium channel activity"/>
    <property type="evidence" value="ECO:0007669"/>
    <property type="project" value="TreeGrafter"/>
</dbReference>
<proteinExistence type="predicted"/>
<evidence type="ECO:0000256" key="1">
    <source>
        <dbReference type="ARBA" id="ARBA00004141"/>
    </source>
</evidence>
<dbReference type="InterPro" id="IPR043203">
    <property type="entry name" value="VGCC_Ca_Na"/>
</dbReference>
<dbReference type="Proteomes" id="UP001159641">
    <property type="component" value="Unassembled WGS sequence"/>
</dbReference>
<keyword evidence="4 5" id="KW-0472">Membrane</keyword>
<comment type="subcellular location">
    <subcellularLocation>
        <location evidence="1">Membrane</location>
        <topology evidence="1">Multi-pass membrane protein</topology>
    </subcellularLocation>
</comment>
<evidence type="ECO:0000259" key="6">
    <source>
        <dbReference type="Pfam" id="PF00520"/>
    </source>
</evidence>
<evidence type="ECO:0000313" key="8">
    <source>
        <dbReference type="Proteomes" id="UP001159641"/>
    </source>
</evidence>
<sequence>MPFLQATFNGWITIMNSAVDSVGVDMQPNFEDNIYMYCYFIDFIIIGLFLPLSMLIGAIIANFNKHKVKISINILCSSMPEGKNMSCFK</sequence>
<evidence type="ECO:0000256" key="4">
    <source>
        <dbReference type="ARBA" id="ARBA00023136"/>
    </source>
</evidence>
<evidence type="ECO:0000256" key="5">
    <source>
        <dbReference type="SAM" id="Phobius"/>
    </source>
</evidence>
<dbReference type="InterPro" id="IPR005821">
    <property type="entry name" value="Ion_trans_dom"/>
</dbReference>
<accession>A0AB34HCZ0</accession>
<keyword evidence="8" id="KW-1185">Reference proteome</keyword>
<organism evidence="7 8">
    <name type="scientific">Eschrichtius robustus</name>
    <name type="common">California gray whale</name>
    <name type="synonym">Eschrichtius gibbosus</name>
    <dbReference type="NCBI Taxonomy" id="9764"/>
    <lineage>
        <taxon>Eukaryota</taxon>
        <taxon>Metazoa</taxon>
        <taxon>Chordata</taxon>
        <taxon>Craniata</taxon>
        <taxon>Vertebrata</taxon>
        <taxon>Euteleostomi</taxon>
        <taxon>Mammalia</taxon>
        <taxon>Eutheria</taxon>
        <taxon>Laurasiatheria</taxon>
        <taxon>Artiodactyla</taxon>
        <taxon>Whippomorpha</taxon>
        <taxon>Cetacea</taxon>
        <taxon>Mysticeti</taxon>
        <taxon>Eschrichtiidae</taxon>
        <taxon>Eschrichtius</taxon>
    </lineage>
</organism>
<feature type="transmembrane region" description="Helical" evidence="5">
    <location>
        <begin position="34"/>
        <end position="61"/>
    </location>
</feature>
<comment type="caution">
    <text evidence="7">The sequence shown here is derived from an EMBL/GenBank/DDBJ whole genome shotgun (WGS) entry which is preliminary data.</text>
</comment>
<dbReference type="Pfam" id="PF00520">
    <property type="entry name" value="Ion_trans"/>
    <property type="match status" value="1"/>
</dbReference>
<keyword evidence="3 5" id="KW-1133">Transmembrane helix</keyword>
<evidence type="ECO:0000256" key="2">
    <source>
        <dbReference type="ARBA" id="ARBA00022692"/>
    </source>
</evidence>
<dbReference type="EMBL" id="JAIQCJ010001602">
    <property type="protein sequence ID" value="KAJ8788494.1"/>
    <property type="molecule type" value="Genomic_DNA"/>
</dbReference>